<feature type="region of interest" description="Disordered" evidence="1">
    <location>
        <begin position="281"/>
        <end position="364"/>
    </location>
</feature>
<dbReference type="InterPro" id="IPR036259">
    <property type="entry name" value="MFS_trans_sf"/>
</dbReference>
<name>A0A4S8PT98_9ACTN</name>
<dbReference type="RefSeq" id="WP_136528197.1">
    <property type="nucleotide sequence ID" value="NZ_STGX01000002.1"/>
</dbReference>
<keyword evidence="2" id="KW-0472">Membrane</keyword>
<dbReference type="Pfam" id="PF22564">
    <property type="entry name" value="HAAS"/>
    <property type="match status" value="1"/>
</dbReference>
<evidence type="ECO:0000256" key="1">
    <source>
        <dbReference type="SAM" id="MobiDB-lite"/>
    </source>
</evidence>
<keyword evidence="2" id="KW-0812">Transmembrane</keyword>
<organism evidence="3 4">
    <name type="scientific">Glycomyces paridis</name>
    <dbReference type="NCBI Taxonomy" id="2126555"/>
    <lineage>
        <taxon>Bacteria</taxon>
        <taxon>Bacillati</taxon>
        <taxon>Actinomycetota</taxon>
        <taxon>Actinomycetes</taxon>
        <taxon>Glycomycetales</taxon>
        <taxon>Glycomycetaceae</taxon>
        <taxon>Glycomyces</taxon>
    </lineage>
</organism>
<gene>
    <name evidence="3" type="ORF">E9998_02850</name>
</gene>
<dbReference type="EMBL" id="STGX01000002">
    <property type="protein sequence ID" value="THV31324.1"/>
    <property type="molecule type" value="Genomic_DNA"/>
</dbReference>
<comment type="caution">
    <text evidence="3">The sequence shown here is derived from an EMBL/GenBank/DDBJ whole genome shotgun (WGS) entry which is preliminary data.</text>
</comment>
<evidence type="ECO:0000313" key="4">
    <source>
        <dbReference type="Proteomes" id="UP000305792"/>
    </source>
</evidence>
<keyword evidence="2" id="KW-1133">Transmembrane helix</keyword>
<feature type="compositionally biased region" description="Acidic residues" evidence="1">
    <location>
        <begin position="319"/>
        <end position="328"/>
    </location>
</feature>
<feature type="transmembrane region" description="Helical" evidence="2">
    <location>
        <begin position="190"/>
        <end position="212"/>
    </location>
</feature>
<evidence type="ECO:0000313" key="3">
    <source>
        <dbReference type="EMBL" id="THV31324.1"/>
    </source>
</evidence>
<protein>
    <submittedName>
        <fullName evidence="3">Uncharacterized protein</fullName>
    </submittedName>
</protein>
<proteinExistence type="predicted"/>
<dbReference type="AlphaFoldDB" id="A0A4S8PT98"/>
<dbReference type="Proteomes" id="UP000305792">
    <property type="component" value="Unassembled WGS sequence"/>
</dbReference>
<feature type="compositionally biased region" description="Low complexity" evidence="1">
    <location>
        <begin position="352"/>
        <end position="364"/>
    </location>
</feature>
<reference evidence="3 4" key="1">
    <citation type="journal article" date="2018" name="Int. J. Syst. Evol. Microbiol.">
        <title>Glycomyces paridis sp. nov., isolated from the medicinal plant Paris polyphylla.</title>
        <authorList>
            <person name="Fang X.M."/>
            <person name="Bai J.L."/>
            <person name="Su J."/>
            <person name="Zhao L.L."/>
            <person name="Liu H.Y."/>
            <person name="Ma B.P."/>
            <person name="Zhang Y.Q."/>
            <person name="Yu L.Y."/>
        </authorList>
    </citation>
    <scope>NUCLEOTIDE SEQUENCE [LARGE SCALE GENOMIC DNA]</scope>
    <source>
        <strain evidence="3 4">CPCC 204357</strain>
    </source>
</reference>
<feature type="transmembrane region" description="Helical" evidence="2">
    <location>
        <begin position="158"/>
        <end position="178"/>
    </location>
</feature>
<accession>A0A4S8PT98</accession>
<dbReference type="SUPFAM" id="SSF103473">
    <property type="entry name" value="MFS general substrate transporter"/>
    <property type="match status" value="1"/>
</dbReference>
<sequence>MTDATSRTTEIAGYLAAVERHLGDLPEAIRQDLMSDLDAHLAEVAADLDDGVALRDLLGSPEAYARELRETAEVPRERAAARLRRGLRETAAPLTRRVKTWSDRYAVSTGHADAAELVERLRPGWWVARGVIAAMLVVYILSATQYNTYGSLPFDSLSWLLFTAAAVLFFVWVSLRLGRRSQTWGRRRRWWTGAAGIALVVYALYGFAWPYALNYGGNDFVETSYYDETSHITDIQVFDENGEPIDGVYLFDQNGDPLMLGDSWSCFEAEDQYEDPYAQDRFEAEQESRAAATGFPETGLPGAEPDPELGYLYPICDTPAEDPTEGPSEEPTATEDPTPSASEETPTDAEPTEAPTETAGPDGE</sequence>
<keyword evidence="4" id="KW-1185">Reference proteome</keyword>
<evidence type="ECO:0000256" key="2">
    <source>
        <dbReference type="SAM" id="Phobius"/>
    </source>
</evidence>
<feature type="transmembrane region" description="Helical" evidence="2">
    <location>
        <begin position="126"/>
        <end position="146"/>
    </location>
</feature>
<dbReference type="OrthoDB" id="5185521at2"/>